<comment type="caution">
    <text evidence="2">The sequence shown here is derived from an EMBL/GenBank/DDBJ whole genome shotgun (WGS) entry which is preliminary data.</text>
</comment>
<feature type="region of interest" description="Disordered" evidence="1">
    <location>
        <begin position="1"/>
        <end position="55"/>
    </location>
</feature>
<feature type="compositionally biased region" description="Polar residues" evidence="1">
    <location>
        <begin position="10"/>
        <end position="19"/>
    </location>
</feature>
<gene>
    <name evidence="2" type="ORF">Aca07nite_35030</name>
</gene>
<organism evidence="2">
    <name type="scientific">Actinoplanes campanulatus</name>
    <dbReference type="NCBI Taxonomy" id="113559"/>
    <lineage>
        <taxon>Bacteria</taxon>
        <taxon>Bacillati</taxon>
        <taxon>Actinomycetota</taxon>
        <taxon>Actinomycetes</taxon>
        <taxon>Micromonosporales</taxon>
        <taxon>Micromonosporaceae</taxon>
        <taxon>Actinoplanes</taxon>
    </lineage>
</organism>
<evidence type="ECO:0000256" key="1">
    <source>
        <dbReference type="SAM" id="MobiDB-lite"/>
    </source>
</evidence>
<protein>
    <submittedName>
        <fullName evidence="2">Uncharacterized protein</fullName>
    </submittedName>
</protein>
<evidence type="ECO:0000313" key="2">
    <source>
        <dbReference type="EMBL" id="GID46228.1"/>
    </source>
</evidence>
<sequence>MAAGGGKQPQAANAEQQAGRQEVGSRQAGSGQAAGGQAGSRRAGRRRGARGGQRAVPLAASEVWAWDANVRADCSEHLDLDPARSSDPLHIEIAPQLRLTNVAATDICFAHLRQTRPPAPNHDHDHDHDHDHTDYQRGQCGAITVPVCCATPTVLYLLAAGRTASARIVGLPIWNADTTWAF</sequence>
<reference evidence="2" key="1">
    <citation type="submission" date="2021-01" db="EMBL/GenBank/DDBJ databases">
        <title>Whole genome shotgun sequence of Actinoplanes capillaceus NBRC 16408.</title>
        <authorList>
            <person name="Komaki H."/>
            <person name="Tamura T."/>
        </authorList>
    </citation>
    <scope>NUCLEOTIDE SEQUENCE [LARGE SCALE GENOMIC DNA]</scope>
    <source>
        <strain evidence="2">NBRC 16408</strain>
    </source>
</reference>
<name>A0ABQ3WJ14_9ACTN</name>
<accession>A0ABQ3WJ14</accession>
<proteinExistence type="predicted"/>
<dbReference type="EMBL" id="BOMF01000068">
    <property type="protein sequence ID" value="GID46228.1"/>
    <property type="molecule type" value="Genomic_DNA"/>
</dbReference>